<feature type="compositionally biased region" description="Polar residues" evidence="1">
    <location>
        <begin position="108"/>
        <end position="117"/>
    </location>
</feature>
<comment type="caution">
    <text evidence="2">The sequence shown here is derived from an EMBL/GenBank/DDBJ whole genome shotgun (WGS) entry which is preliminary data.</text>
</comment>
<organism evidence="2 3">
    <name type="scientific">Araneus ventricosus</name>
    <name type="common">Orbweaver spider</name>
    <name type="synonym">Epeira ventricosa</name>
    <dbReference type="NCBI Taxonomy" id="182803"/>
    <lineage>
        <taxon>Eukaryota</taxon>
        <taxon>Metazoa</taxon>
        <taxon>Ecdysozoa</taxon>
        <taxon>Arthropoda</taxon>
        <taxon>Chelicerata</taxon>
        <taxon>Arachnida</taxon>
        <taxon>Araneae</taxon>
        <taxon>Araneomorphae</taxon>
        <taxon>Entelegynae</taxon>
        <taxon>Araneoidea</taxon>
        <taxon>Araneidae</taxon>
        <taxon>Araneus</taxon>
    </lineage>
</organism>
<feature type="region of interest" description="Disordered" evidence="1">
    <location>
        <begin position="93"/>
        <end position="117"/>
    </location>
</feature>
<dbReference type="AlphaFoldDB" id="A0A4Y2EH11"/>
<keyword evidence="3" id="KW-1185">Reference proteome</keyword>
<gene>
    <name evidence="2" type="ORF">AVEN_33898_1</name>
</gene>
<evidence type="ECO:0000313" key="2">
    <source>
        <dbReference type="EMBL" id="GBM28443.1"/>
    </source>
</evidence>
<protein>
    <submittedName>
        <fullName evidence="2">Uncharacterized protein</fullName>
    </submittedName>
</protein>
<name>A0A4Y2EH11_ARAVE</name>
<accession>A0A4Y2EH11</accession>
<reference evidence="2 3" key="1">
    <citation type="journal article" date="2019" name="Sci. Rep.">
        <title>Orb-weaving spider Araneus ventricosus genome elucidates the spidroin gene catalogue.</title>
        <authorList>
            <person name="Kono N."/>
            <person name="Nakamura H."/>
            <person name="Ohtoshi R."/>
            <person name="Moran D.A.P."/>
            <person name="Shinohara A."/>
            <person name="Yoshida Y."/>
            <person name="Fujiwara M."/>
            <person name="Mori M."/>
            <person name="Tomita M."/>
            <person name="Arakawa K."/>
        </authorList>
    </citation>
    <scope>NUCLEOTIDE SEQUENCE [LARGE SCALE GENOMIC DNA]</scope>
</reference>
<dbReference type="EMBL" id="BGPR01000611">
    <property type="protein sequence ID" value="GBM28443.1"/>
    <property type="molecule type" value="Genomic_DNA"/>
</dbReference>
<sequence>MRVGTTAVPDTSVDLTPLIQSSCYDLSPRSLKVKVRGGLVVISRHRGKRVAGSKPYSSRVHCLWGPFHIKQFVVAKRPPDSWLGSLVKEQPAHVSSSSSDRSSKLRGPSQNSSQSVSRIITDGARCAIKRLKEEITVTLTLLWSTIQFPQCLPV</sequence>
<evidence type="ECO:0000313" key="3">
    <source>
        <dbReference type="Proteomes" id="UP000499080"/>
    </source>
</evidence>
<evidence type="ECO:0000256" key="1">
    <source>
        <dbReference type="SAM" id="MobiDB-lite"/>
    </source>
</evidence>
<proteinExistence type="predicted"/>
<dbReference type="Proteomes" id="UP000499080">
    <property type="component" value="Unassembled WGS sequence"/>
</dbReference>